<dbReference type="RefSeq" id="WP_110922187.1">
    <property type="nucleotide sequence ID" value="NZ_QJSU01000001.1"/>
</dbReference>
<dbReference type="InterPro" id="IPR000477">
    <property type="entry name" value="RT_dom"/>
</dbReference>
<keyword evidence="6 11" id="KW-0695">RNA-directed DNA polymerase</keyword>
<evidence type="ECO:0000256" key="4">
    <source>
        <dbReference type="ARBA" id="ARBA00022723"/>
    </source>
</evidence>
<dbReference type="GO" id="GO:0003723">
    <property type="term" value="F:RNA binding"/>
    <property type="evidence" value="ECO:0007669"/>
    <property type="project" value="InterPro"/>
</dbReference>
<evidence type="ECO:0000256" key="8">
    <source>
        <dbReference type="ARBA" id="ARBA00034120"/>
    </source>
</evidence>
<dbReference type="EMBL" id="QJSU01000001">
    <property type="protein sequence ID" value="PYE41238.1"/>
    <property type="molecule type" value="Genomic_DNA"/>
</dbReference>
<gene>
    <name evidence="11" type="ORF">DFP82_101562</name>
</gene>
<evidence type="ECO:0000256" key="7">
    <source>
        <dbReference type="ARBA" id="ARBA00023118"/>
    </source>
</evidence>
<dbReference type="AlphaFoldDB" id="A0A2V4VG28"/>
<keyword evidence="12" id="KW-1185">Reference proteome</keyword>
<comment type="similarity">
    <text evidence="8">Belongs to the bacterial reverse transcriptase family.</text>
</comment>
<evidence type="ECO:0000256" key="2">
    <source>
        <dbReference type="ARBA" id="ARBA00022679"/>
    </source>
</evidence>
<dbReference type="PANTHER" id="PTHR34047:SF7">
    <property type="entry name" value="RNA-DIRECTED DNA POLYMERASE"/>
    <property type="match status" value="1"/>
</dbReference>
<dbReference type="OrthoDB" id="7055795at2"/>
<evidence type="ECO:0000256" key="9">
    <source>
        <dbReference type="ARBA" id="ARBA00048173"/>
    </source>
</evidence>
<dbReference type="GO" id="GO:0046872">
    <property type="term" value="F:metal ion binding"/>
    <property type="evidence" value="ECO:0007669"/>
    <property type="project" value="UniProtKB-KW"/>
</dbReference>
<dbReference type="GO" id="GO:0003964">
    <property type="term" value="F:RNA-directed DNA polymerase activity"/>
    <property type="evidence" value="ECO:0007669"/>
    <property type="project" value="UniProtKB-KW"/>
</dbReference>
<dbReference type="EC" id="2.7.7.49" evidence="1"/>
<dbReference type="PROSITE" id="PS50878">
    <property type="entry name" value="RT_POL"/>
    <property type="match status" value="1"/>
</dbReference>
<dbReference type="InterPro" id="IPR053543">
    <property type="entry name" value="Bacterial_RT"/>
</dbReference>
<evidence type="ECO:0000259" key="10">
    <source>
        <dbReference type="PROSITE" id="PS50878"/>
    </source>
</evidence>
<keyword evidence="2" id="KW-0808">Transferase</keyword>
<evidence type="ECO:0000256" key="3">
    <source>
        <dbReference type="ARBA" id="ARBA00022695"/>
    </source>
</evidence>
<dbReference type="InterPro" id="IPR000123">
    <property type="entry name" value="Reverse_transcriptase_msDNA"/>
</dbReference>
<dbReference type="GO" id="GO:0051607">
    <property type="term" value="P:defense response to virus"/>
    <property type="evidence" value="ECO:0007669"/>
    <property type="project" value="UniProtKB-KW"/>
</dbReference>
<reference evidence="11 12" key="1">
    <citation type="submission" date="2018-06" db="EMBL/GenBank/DDBJ databases">
        <title>Genomic Encyclopedia of Type Strains, Phase III (KMG-III): the genomes of soil and plant-associated and newly described type strains.</title>
        <authorList>
            <person name="Whitman W."/>
        </authorList>
    </citation>
    <scope>NUCLEOTIDE SEQUENCE [LARGE SCALE GENOMIC DNA]</scope>
    <source>
        <strain evidence="11 12">CECT 5889</strain>
    </source>
</reference>
<keyword evidence="7" id="KW-0051">Antiviral defense</keyword>
<keyword evidence="3" id="KW-0548">Nucleotidyltransferase</keyword>
<dbReference type="PANTHER" id="PTHR34047">
    <property type="entry name" value="NUCLEAR INTRON MATURASE 1, MITOCHONDRIAL-RELATED"/>
    <property type="match status" value="1"/>
</dbReference>
<keyword evidence="5" id="KW-0460">Magnesium</keyword>
<comment type="caution">
    <text evidence="11">The sequence shown here is derived from an EMBL/GenBank/DDBJ whole genome shotgun (WGS) entry which is preliminary data.</text>
</comment>
<accession>A0A2V4VG28</accession>
<dbReference type="NCBIfam" id="NF038237">
    <property type="entry name" value="retron_Ec67_fus"/>
    <property type="match status" value="1"/>
</dbReference>
<evidence type="ECO:0000256" key="5">
    <source>
        <dbReference type="ARBA" id="ARBA00022842"/>
    </source>
</evidence>
<proteinExistence type="inferred from homology"/>
<evidence type="ECO:0000313" key="12">
    <source>
        <dbReference type="Proteomes" id="UP000247746"/>
    </source>
</evidence>
<dbReference type="Proteomes" id="UP000247746">
    <property type="component" value="Unassembled WGS sequence"/>
</dbReference>
<keyword evidence="4" id="KW-0479">Metal-binding</keyword>
<organism evidence="11 12">
    <name type="scientific">Psychrobacter fozii</name>
    <dbReference type="NCBI Taxonomy" id="198480"/>
    <lineage>
        <taxon>Bacteria</taxon>
        <taxon>Pseudomonadati</taxon>
        <taxon>Pseudomonadota</taxon>
        <taxon>Gammaproteobacteria</taxon>
        <taxon>Moraxellales</taxon>
        <taxon>Moraxellaceae</taxon>
        <taxon>Psychrobacter</taxon>
    </lineage>
</organism>
<comment type="catalytic activity">
    <reaction evidence="9">
        <text>DNA(n) + a 2'-deoxyribonucleoside 5'-triphosphate = DNA(n+1) + diphosphate</text>
        <dbReference type="Rhea" id="RHEA:22508"/>
        <dbReference type="Rhea" id="RHEA-COMP:17339"/>
        <dbReference type="Rhea" id="RHEA-COMP:17340"/>
        <dbReference type="ChEBI" id="CHEBI:33019"/>
        <dbReference type="ChEBI" id="CHEBI:61560"/>
        <dbReference type="ChEBI" id="CHEBI:173112"/>
        <dbReference type="EC" id="2.7.7.49"/>
    </reaction>
</comment>
<dbReference type="InterPro" id="IPR051083">
    <property type="entry name" value="GrpII_Intron_Splice-Mob/Def"/>
</dbReference>
<dbReference type="Pfam" id="PF00078">
    <property type="entry name" value="RVT_1"/>
    <property type="match status" value="1"/>
</dbReference>
<sequence>MNDFSKLKALQKTTTLSELAHLLRVQPKTLSYNIYIIDKNKTTTKKYSEFSIPKKSGGTRIILAPNQNLKFIQSQLSKILYSCIDEINKEKGVTGSLSFGYRKKSSIFDNAKVHKKKKFVFNIDLKNYFDSINFGRVRGFFIKNRNFCLDENVATVIAQIACHNNILPQGSPVSPVISNLIGHILDIRLSKIASSCGCSYSRYCDDITFSTNEKVFPKKLAYSNTDKTWHPSKLLISIVSQSGFEINMQKVRMSLFYSQQRVTGLTVNKKVNTTRAYRDLVRALVHSLCTKGDFEFRGDFYKDKISETNKLNSLQGMLNYISRIEYQELRGNRENKRFYPNINKLTKSEITLRDYVLFRYFFNPEKVTIFGEGKTDKSHLKHYLNFRSNIDTSKNPMPESFSDWKNMNFHDFESRIFDVISKSGGTGDIKKLVTEYKKYCNKFCIPEVQNPVIILVDDDDGSADLLMKLEKVKKDKLIKVVRKDFYHIDNNLYLIFLPRINSTDTDIESFYSKEVIDIPRNGLYFEKSNLSNNKRNYSKKVFATEIIPRNQELVDWSKFDQIFEKVQLAIEHFQSKK</sequence>
<protein>
    <recommendedName>
        <fullName evidence="1">RNA-directed DNA polymerase</fullName>
        <ecNumber evidence="1">2.7.7.49</ecNumber>
    </recommendedName>
</protein>
<name>A0A2V4VG28_9GAMM</name>
<feature type="domain" description="Reverse transcriptase" evidence="10">
    <location>
        <begin position="33"/>
        <end position="267"/>
    </location>
</feature>
<evidence type="ECO:0000256" key="1">
    <source>
        <dbReference type="ARBA" id="ARBA00012493"/>
    </source>
</evidence>
<evidence type="ECO:0000256" key="6">
    <source>
        <dbReference type="ARBA" id="ARBA00022918"/>
    </source>
</evidence>
<dbReference type="CDD" id="cd03487">
    <property type="entry name" value="RT_Bac_retron_II"/>
    <property type="match status" value="1"/>
</dbReference>
<evidence type="ECO:0000313" key="11">
    <source>
        <dbReference type="EMBL" id="PYE41238.1"/>
    </source>
</evidence>
<dbReference type="SUPFAM" id="SSF56672">
    <property type="entry name" value="DNA/RNA polymerases"/>
    <property type="match status" value="1"/>
</dbReference>
<dbReference type="PRINTS" id="PR00866">
    <property type="entry name" value="RNADNAPOLMS"/>
</dbReference>
<dbReference type="InterPro" id="IPR043502">
    <property type="entry name" value="DNA/RNA_pol_sf"/>
</dbReference>